<evidence type="ECO:0000256" key="1">
    <source>
        <dbReference type="SAM" id="SignalP"/>
    </source>
</evidence>
<keyword evidence="1" id="KW-0732">Signal</keyword>
<accession>A0ABM0W7X6</accession>
<sequence length="132" mass="14329">MFFALCGVCLFMGVFKICATGWLGSAIDGVASDQDLTNSIPRVNLLDHSSHDYIYKDGGNNVDPTLVMVTSDVVGDQNSVVEVSFISAIIFSSTDSFPTLVNLALKLSTEILLYSSLSTQVFGQNLYHSHDR</sequence>
<evidence type="ECO:0000313" key="2">
    <source>
        <dbReference type="Proteomes" id="UP000694864"/>
    </source>
</evidence>
<evidence type="ECO:0000313" key="3">
    <source>
        <dbReference type="RefSeq" id="XP_010466981.1"/>
    </source>
</evidence>
<reference evidence="3" key="2">
    <citation type="submission" date="2025-08" db="UniProtKB">
        <authorList>
            <consortium name="RefSeq"/>
        </authorList>
    </citation>
    <scope>IDENTIFICATION</scope>
    <source>
        <tissue evidence="3">Leaf</tissue>
    </source>
</reference>
<name>A0ABM0W7X6_CAMSA</name>
<dbReference type="Proteomes" id="UP000694864">
    <property type="component" value="Chromosome 15"/>
</dbReference>
<feature type="chain" id="PRO_5045590199" evidence="1">
    <location>
        <begin position="20"/>
        <end position="132"/>
    </location>
</feature>
<feature type="signal peptide" evidence="1">
    <location>
        <begin position="1"/>
        <end position="19"/>
    </location>
</feature>
<gene>
    <name evidence="3" type="primary">LOC104747108</name>
</gene>
<reference evidence="2" key="1">
    <citation type="journal article" date="2014" name="Nat. Commun.">
        <title>The emerging biofuel crop Camelina sativa retains a highly undifferentiated hexaploid genome structure.</title>
        <authorList>
            <person name="Kagale S."/>
            <person name="Koh C."/>
            <person name="Nixon J."/>
            <person name="Bollina V."/>
            <person name="Clarke W.E."/>
            <person name="Tuteja R."/>
            <person name="Spillane C."/>
            <person name="Robinson S.J."/>
            <person name="Links M.G."/>
            <person name="Clarke C."/>
            <person name="Higgins E.E."/>
            <person name="Huebert T."/>
            <person name="Sharpe A.G."/>
            <person name="Parkin I.A."/>
        </authorList>
    </citation>
    <scope>NUCLEOTIDE SEQUENCE [LARGE SCALE GENOMIC DNA]</scope>
    <source>
        <strain evidence="2">cv. DH55</strain>
    </source>
</reference>
<organism evidence="2 3">
    <name type="scientific">Camelina sativa</name>
    <name type="common">False flax</name>
    <name type="synonym">Myagrum sativum</name>
    <dbReference type="NCBI Taxonomy" id="90675"/>
    <lineage>
        <taxon>Eukaryota</taxon>
        <taxon>Viridiplantae</taxon>
        <taxon>Streptophyta</taxon>
        <taxon>Embryophyta</taxon>
        <taxon>Tracheophyta</taxon>
        <taxon>Spermatophyta</taxon>
        <taxon>Magnoliopsida</taxon>
        <taxon>eudicotyledons</taxon>
        <taxon>Gunneridae</taxon>
        <taxon>Pentapetalae</taxon>
        <taxon>rosids</taxon>
        <taxon>malvids</taxon>
        <taxon>Brassicales</taxon>
        <taxon>Brassicaceae</taxon>
        <taxon>Camelineae</taxon>
        <taxon>Camelina</taxon>
    </lineage>
</organism>
<proteinExistence type="predicted"/>
<dbReference type="GeneID" id="104747108"/>
<keyword evidence="2" id="KW-1185">Reference proteome</keyword>
<dbReference type="RefSeq" id="XP_010466981.1">
    <property type="nucleotide sequence ID" value="XM_010468679.2"/>
</dbReference>
<protein>
    <submittedName>
        <fullName evidence="3">Uncharacterized protein LOC104747108 isoform X1</fullName>
    </submittedName>
</protein>